<dbReference type="AlphaFoldDB" id="A0A397UQ71"/>
<organism evidence="1 2">
    <name type="scientific">Gigaspora rosea</name>
    <dbReference type="NCBI Taxonomy" id="44941"/>
    <lineage>
        <taxon>Eukaryota</taxon>
        <taxon>Fungi</taxon>
        <taxon>Fungi incertae sedis</taxon>
        <taxon>Mucoromycota</taxon>
        <taxon>Glomeromycotina</taxon>
        <taxon>Glomeromycetes</taxon>
        <taxon>Diversisporales</taxon>
        <taxon>Gigasporaceae</taxon>
        <taxon>Gigaspora</taxon>
    </lineage>
</organism>
<keyword evidence="2" id="KW-1185">Reference proteome</keyword>
<protein>
    <submittedName>
        <fullName evidence="1">Uncharacterized protein</fullName>
    </submittedName>
</protein>
<proteinExistence type="predicted"/>
<comment type="caution">
    <text evidence="1">The sequence shown here is derived from an EMBL/GenBank/DDBJ whole genome shotgun (WGS) entry which is preliminary data.</text>
</comment>
<gene>
    <name evidence="1" type="ORF">C2G38_2044227</name>
</gene>
<evidence type="ECO:0000313" key="1">
    <source>
        <dbReference type="EMBL" id="RIB09553.1"/>
    </source>
</evidence>
<dbReference type="GO" id="GO:0000329">
    <property type="term" value="C:fungal-type vacuole membrane"/>
    <property type="evidence" value="ECO:0007669"/>
    <property type="project" value="InterPro"/>
</dbReference>
<dbReference type="Pfam" id="PF12505">
    <property type="entry name" value="DUF3712"/>
    <property type="match status" value="2"/>
</dbReference>
<dbReference type="OrthoDB" id="2417659at2759"/>
<accession>A0A397UQ71</accession>
<dbReference type="InterPro" id="IPR022185">
    <property type="entry name" value="DUF3712"/>
</dbReference>
<reference evidence="1 2" key="1">
    <citation type="submission" date="2018-06" db="EMBL/GenBank/DDBJ databases">
        <title>Comparative genomics reveals the genomic features of Rhizophagus irregularis, R. cerebriforme, R. diaphanum and Gigaspora rosea, and their symbiotic lifestyle signature.</title>
        <authorList>
            <person name="Morin E."/>
            <person name="San Clemente H."/>
            <person name="Chen E.C.H."/>
            <person name="De La Providencia I."/>
            <person name="Hainaut M."/>
            <person name="Kuo A."/>
            <person name="Kohler A."/>
            <person name="Murat C."/>
            <person name="Tang N."/>
            <person name="Roy S."/>
            <person name="Loubradou J."/>
            <person name="Henrissat B."/>
            <person name="Grigoriev I.V."/>
            <person name="Corradi N."/>
            <person name="Roux C."/>
            <person name="Martin F.M."/>
        </authorList>
    </citation>
    <scope>NUCLEOTIDE SEQUENCE [LARGE SCALE GENOMIC DNA]</scope>
    <source>
        <strain evidence="1 2">DAOM 194757</strain>
    </source>
</reference>
<dbReference type="PANTHER" id="PTHR35895">
    <property type="entry name" value="CHROMOSOME 16, WHOLE GENOME SHOTGUN SEQUENCE"/>
    <property type="match status" value="1"/>
</dbReference>
<sequence>MSISHTNVKFIPQKNINLEVKFIPSDNLDSFSRFLFTDEKLDWHMEGQISVKYMDLTPTEVELSKHIEFDGMKILAVNSIDVPSEYSEVGISVKMDIKNTSQIKVELDNMPFDLKYMNQIIGKISSTNFSNDNNTLSFSGYLLPGDTIEKLDVMSKAFSKIISGEELHLIFDARASLVSWLNKISLTVVITKETKINFNYKIIECAWDFTFDPKDQYSPRITLQTVIKYSNLFPLGIYKASCKIGLIYKESQFAILNIPYITITDSLGIIESSITAKLNIFSEDSKDLFSEILRKIFMTEEVIFTVKGELNVIAKTPVGEIEMKQIQFNFDKNIKCQIQPGIIINSMEIINATKDAIEIRALATITNPSNIGIYLGSNVEFDLISDQNIKIASMIIENFKLKRENDDIIVKLKYLTDKDSGFKVIENYLNRRSSLLSIKATNNTTSIYPLRGAFEAIELEALLPGINAQFINEIEVSLRTKDSFMLHNPLKTKLHIFGFTSKVVNMENKQIAVGITEQKNDGIVVEPGQTKSIRIETSHVDVGNAIRNIKDCVSANGVRENVECVLMFGIGEDIKNLFRIDLNYTQQNIKVIWDLGLFKF</sequence>
<dbReference type="InterPro" id="IPR046368">
    <property type="entry name" value="Tag1"/>
</dbReference>
<dbReference type="EMBL" id="QKWP01001361">
    <property type="protein sequence ID" value="RIB09553.1"/>
    <property type="molecule type" value="Genomic_DNA"/>
</dbReference>
<dbReference type="PANTHER" id="PTHR35895:SF1">
    <property type="entry name" value="LIPID-BINDING SERUM GLYCOPROTEIN C-TERMINAL DOMAIN-CONTAINING PROTEIN"/>
    <property type="match status" value="1"/>
</dbReference>
<evidence type="ECO:0000313" key="2">
    <source>
        <dbReference type="Proteomes" id="UP000266673"/>
    </source>
</evidence>
<name>A0A397UQ71_9GLOM</name>
<dbReference type="Proteomes" id="UP000266673">
    <property type="component" value="Unassembled WGS sequence"/>
</dbReference>
<dbReference type="STRING" id="44941.A0A397UQ71"/>